<dbReference type="Gene3D" id="1.10.340.70">
    <property type="match status" value="1"/>
</dbReference>
<sequence length="1324" mass="148762">MSEDGDDYPKESAASSAVTCKIPPFWRRRPDLWFAHAEAQFELSQITRDSTKYSHVVSQLDVDSMEHVSDIIKNPPAKNAYETIKKKLTTAFMDSEESQLRQLLTELELGDQRPSQLWRRMKELAAGHVADEALKTLWLQRLPVNARTVLTCSNDPIDTLATMADRIMDINTHQYVHAIDGRGGSRPNEMARLTQAVEKLTVLVRQLQDARLGGGRRTRSRSRSRSDRGRSPSAPTPSSDDNPAKPKECYYHWRYGSDAQRCKPPCTRQGKKLNGSTQVAACVKGNKNRLFVVDRRTKIRFLVDCGSEVSAIPPTSFDKNSGPHTYELFSASGSRIPTFGERLLTLDLGLRRPFTWPFIIASVTQPIIGADLLKHHKLVIDLASARLVDGTTDMSIRLPSDSAGVAGADASIHCVGVPDAFTELLYQYPEILRPPTLSSKAIPHRTVHVIETTGPPIRSRFRRLSSDRLIAAKAEFQTMLSLGICRPSKSPWSSPLHLVPKKDGGWRPCGDYRRLNAVTKPDRYPVPHLHDFSYNLANKVIFSHVDLLRAYQQIPVSPEDVEKTAIITPFGLYEFPAMAFGLKNAGQTFQRFIDEVLGGLDFVFAYVDDVLVASSSREEHFDHLRVVFGRLRDYGISVNPAKCTFGVDALNFLGYRVTSEGIKPIPERVDALLNADRPATCHDLRSFLGAINYYRRFVRQSSQSQAPLHEYLKSRKKSDRIVWTAELQTSYDRCKADLADATLLVHPCAELPLVLKVDASEVAIGGVLEQVRDGRGEPLGYFSRKLSGAECRYSTYDRELLAIYAAIRHFRHHIEGRPVTIYTDHKPLVYAFAQHPEKASPRQFRHLDFISQYSTDIRHLPGKNNVVADYLSRVAAIDVFDFAEIADAQKADPELTSLLASTDTSLQLSLAAIPGIGLSLYCDGRGRVYIPTTCRQKIFRLLHNLSHPSPKRTSMMVRERFIWPSVKRDVSTWAKACLQCQRSKVSRHVRSALGTFPACCTRFQHLHVDLVGPLPPAQGCRYLLTIIDRYTSWPEAIPIEDITAESVAHSLYSVWISHYGVPQYITTDRGRQFESALFSSLNQLLGVVHFRTTAFHPQSNGKLERWHRSLKSALKCHGTEDWVQTLPTVLLGLRSVVMDGGFSASELLFGSPLRLPGGWFEPHSTPEESLDHSSFVGRLRQTLTSLRPVARQDSDTRAIFVHPRLSQATHVFVRCDTVRRPLQRPYDGPFRVLKRDSKTFTIDRAGKPDVVSIDRLKPAFLLLPECPPTSERQPDDMPTADVNADAPRSPLTLQQRSTPGSASSPPTTRHGRHIRRPIRFRLAD</sequence>
<evidence type="ECO:0000256" key="4">
    <source>
        <dbReference type="ARBA" id="ARBA00022722"/>
    </source>
</evidence>
<dbReference type="Gene3D" id="3.30.420.10">
    <property type="entry name" value="Ribonuclease H-like superfamily/Ribonuclease H"/>
    <property type="match status" value="1"/>
</dbReference>
<reference evidence="10 11" key="1">
    <citation type="submission" date="2023-09" db="EMBL/GenBank/DDBJ databases">
        <title>Nesidiocoris tenuis whole genome shotgun sequence.</title>
        <authorList>
            <person name="Shibata T."/>
            <person name="Shimoda M."/>
            <person name="Kobayashi T."/>
            <person name="Uehara T."/>
        </authorList>
    </citation>
    <scope>NUCLEOTIDE SEQUENCE [LARGE SCALE GENOMIC DNA]</scope>
    <source>
        <strain evidence="10 11">Japan</strain>
    </source>
</reference>
<dbReference type="Pfam" id="PF00078">
    <property type="entry name" value="RVT_1"/>
    <property type="match status" value="1"/>
</dbReference>
<dbReference type="PROSITE" id="PS50878">
    <property type="entry name" value="RT_POL"/>
    <property type="match status" value="1"/>
</dbReference>
<keyword evidence="5" id="KW-0378">Hydrolase</keyword>
<dbReference type="CDD" id="cd06094">
    <property type="entry name" value="RP_Saci_like"/>
    <property type="match status" value="1"/>
</dbReference>
<keyword evidence="10" id="KW-0695">RNA-directed DNA polymerase</keyword>
<proteinExistence type="predicted"/>
<feature type="compositionally biased region" description="Low complexity" evidence="7">
    <location>
        <begin position="1297"/>
        <end position="1308"/>
    </location>
</feature>
<dbReference type="EC" id="2.7.7.49" evidence="1"/>
<dbReference type="Proteomes" id="UP001307889">
    <property type="component" value="Chromosome 1"/>
</dbReference>
<protein>
    <recommendedName>
        <fullName evidence="1">RNA-directed DNA polymerase</fullName>
        <ecNumber evidence="1">2.7.7.49</ecNumber>
    </recommendedName>
</protein>
<dbReference type="Pfam" id="PF23055">
    <property type="entry name" value="DUF7041"/>
    <property type="match status" value="1"/>
</dbReference>
<dbReference type="InterPro" id="IPR050951">
    <property type="entry name" value="Retrovirus_Pol_polyprotein"/>
</dbReference>
<evidence type="ECO:0000259" key="9">
    <source>
        <dbReference type="PROSITE" id="PS50994"/>
    </source>
</evidence>
<feature type="region of interest" description="Disordered" evidence="7">
    <location>
        <begin position="210"/>
        <end position="245"/>
    </location>
</feature>
<dbReference type="SUPFAM" id="SSF53098">
    <property type="entry name" value="Ribonuclease H-like"/>
    <property type="match status" value="1"/>
</dbReference>
<dbReference type="Gene3D" id="3.10.10.10">
    <property type="entry name" value="HIV Type 1 Reverse Transcriptase, subunit A, domain 1"/>
    <property type="match status" value="1"/>
</dbReference>
<dbReference type="PANTHER" id="PTHR37984:SF5">
    <property type="entry name" value="PROTEIN NYNRIN-LIKE"/>
    <property type="match status" value="1"/>
</dbReference>
<keyword evidence="4" id="KW-0540">Nuclease</keyword>
<dbReference type="Pfam" id="PF00665">
    <property type="entry name" value="rve"/>
    <property type="match status" value="1"/>
</dbReference>
<dbReference type="GO" id="GO:0003964">
    <property type="term" value="F:RNA-directed DNA polymerase activity"/>
    <property type="evidence" value="ECO:0007669"/>
    <property type="project" value="UniProtKB-KW"/>
</dbReference>
<dbReference type="CDD" id="cd01647">
    <property type="entry name" value="RT_LTR"/>
    <property type="match status" value="1"/>
</dbReference>
<keyword evidence="5" id="KW-0255">Endonuclease</keyword>
<dbReference type="PROSITE" id="PS50994">
    <property type="entry name" value="INTEGRASE"/>
    <property type="match status" value="1"/>
</dbReference>
<name>A0ABN7ABM8_9HEMI</name>
<dbReference type="InterPro" id="IPR034132">
    <property type="entry name" value="RP_Saci-like"/>
</dbReference>
<evidence type="ECO:0000313" key="11">
    <source>
        <dbReference type="Proteomes" id="UP001307889"/>
    </source>
</evidence>
<dbReference type="InterPro" id="IPR021109">
    <property type="entry name" value="Peptidase_aspartic_dom_sf"/>
</dbReference>
<dbReference type="PANTHER" id="PTHR37984">
    <property type="entry name" value="PROTEIN CBG26694"/>
    <property type="match status" value="1"/>
</dbReference>
<dbReference type="EMBL" id="AP028909">
    <property type="protein sequence ID" value="BES89423.1"/>
    <property type="molecule type" value="Genomic_DNA"/>
</dbReference>
<dbReference type="Pfam" id="PF17919">
    <property type="entry name" value="RT_RNaseH_2"/>
    <property type="match status" value="1"/>
</dbReference>
<evidence type="ECO:0000256" key="1">
    <source>
        <dbReference type="ARBA" id="ARBA00012493"/>
    </source>
</evidence>
<dbReference type="InterPro" id="IPR036397">
    <property type="entry name" value="RNaseH_sf"/>
</dbReference>
<keyword evidence="11" id="KW-1185">Reference proteome</keyword>
<dbReference type="InterPro" id="IPR041577">
    <property type="entry name" value="RT_RNaseH_2"/>
</dbReference>
<dbReference type="Gene3D" id="3.10.20.370">
    <property type="match status" value="1"/>
</dbReference>
<dbReference type="InterPro" id="IPR043502">
    <property type="entry name" value="DNA/RNA_pol_sf"/>
</dbReference>
<feature type="domain" description="Integrase catalytic" evidence="9">
    <location>
        <begin position="993"/>
        <end position="1114"/>
    </location>
</feature>
<accession>A0ABN7ABM8</accession>
<dbReference type="InterPro" id="IPR012337">
    <property type="entry name" value="RNaseH-like_sf"/>
</dbReference>
<organism evidence="10 11">
    <name type="scientific">Nesidiocoris tenuis</name>
    <dbReference type="NCBI Taxonomy" id="355587"/>
    <lineage>
        <taxon>Eukaryota</taxon>
        <taxon>Metazoa</taxon>
        <taxon>Ecdysozoa</taxon>
        <taxon>Arthropoda</taxon>
        <taxon>Hexapoda</taxon>
        <taxon>Insecta</taxon>
        <taxon>Pterygota</taxon>
        <taxon>Neoptera</taxon>
        <taxon>Paraneoptera</taxon>
        <taxon>Hemiptera</taxon>
        <taxon>Heteroptera</taxon>
        <taxon>Panheteroptera</taxon>
        <taxon>Cimicomorpha</taxon>
        <taxon>Miridae</taxon>
        <taxon>Dicyphina</taxon>
        <taxon>Nesidiocoris</taxon>
    </lineage>
</organism>
<feature type="domain" description="Reverse transcriptase" evidence="8">
    <location>
        <begin position="480"/>
        <end position="657"/>
    </location>
</feature>
<evidence type="ECO:0000259" key="8">
    <source>
        <dbReference type="PROSITE" id="PS50878"/>
    </source>
</evidence>
<dbReference type="SUPFAM" id="SSF50630">
    <property type="entry name" value="Acid proteases"/>
    <property type="match status" value="1"/>
</dbReference>
<evidence type="ECO:0000256" key="6">
    <source>
        <dbReference type="ARBA" id="ARBA00023268"/>
    </source>
</evidence>
<dbReference type="InterPro" id="IPR055469">
    <property type="entry name" value="DUF7041"/>
</dbReference>
<evidence type="ECO:0000313" key="10">
    <source>
        <dbReference type="EMBL" id="BES89423.1"/>
    </source>
</evidence>
<keyword evidence="6" id="KW-0511">Multifunctional enzyme</keyword>
<dbReference type="InterPro" id="IPR001584">
    <property type="entry name" value="Integrase_cat-core"/>
</dbReference>
<dbReference type="SUPFAM" id="SSF56672">
    <property type="entry name" value="DNA/RNA polymerases"/>
    <property type="match status" value="1"/>
</dbReference>
<dbReference type="InterPro" id="IPR043128">
    <property type="entry name" value="Rev_trsase/Diguanyl_cyclase"/>
</dbReference>
<keyword evidence="3" id="KW-0548">Nucleotidyltransferase</keyword>
<keyword evidence="2" id="KW-0808">Transferase</keyword>
<gene>
    <name evidence="10" type="ORF">NTJ_02231</name>
</gene>
<dbReference type="CDD" id="cd09274">
    <property type="entry name" value="RNase_HI_RT_Ty3"/>
    <property type="match status" value="1"/>
</dbReference>
<feature type="compositionally biased region" description="Basic residues" evidence="7">
    <location>
        <begin position="1309"/>
        <end position="1324"/>
    </location>
</feature>
<evidence type="ECO:0000256" key="7">
    <source>
        <dbReference type="SAM" id="MobiDB-lite"/>
    </source>
</evidence>
<feature type="region of interest" description="Disordered" evidence="7">
    <location>
        <begin position="1264"/>
        <end position="1324"/>
    </location>
</feature>
<dbReference type="InterPro" id="IPR041588">
    <property type="entry name" value="Integrase_H2C2"/>
</dbReference>
<dbReference type="Gene3D" id="3.30.70.270">
    <property type="match status" value="2"/>
</dbReference>
<feature type="compositionally biased region" description="Basic residues" evidence="7">
    <location>
        <begin position="214"/>
        <end position="223"/>
    </location>
</feature>
<dbReference type="InterPro" id="IPR000477">
    <property type="entry name" value="RT_dom"/>
</dbReference>
<dbReference type="Pfam" id="PF17921">
    <property type="entry name" value="Integrase_H2C2"/>
    <property type="match status" value="1"/>
</dbReference>
<evidence type="ECO:0000256" key="3">
    <source>
        <dbReference type="ARBA" id="ARBA00022695"/>
    </source>
</evidence>
<evidence type="ECO:0000256" key="2">
    <source>
        <dbReference type="ARBA" id="ARBA00022679"/>
    </source>
</evidence>
<evidence type="ECO:0000256" key="5">
    <source>
        <dbReference type="ARBA" id="ARBA00022759"/>
    </source>
</evidence>